<dbReference type="EMBL" id="AEYP01011107">
    <property type="status" value="NOT_ANNOTATED_CDS"/>
    <property type="molecule type" value="Genomic_DNA"/>
</dbReference>
<keyword evidence="6" id="KW-0406">Ion transport</keyword>
<dbReference type="NCBIfam" id="TIGR00813">
    <property type="entry name" value="sss"/>
    <property type="match status" value="1"/>
</dbReference>
<keyword evidence="4 11" id="KW-1133">Transmembrane helix</keyword>
<dbReference type="OMA" id="CLAGKNM"/>
<organism evidence="12">
    <name type="scientific">Mustela putorius furo</name>
    <name type="common">European domestic ferret</name>
    <name type="synonym">Mustela furo</name>
    <dbReference type="NCBI Taxonomy" id="9669"/>
    <lineage>
        <taxon>Eukaryota</taxon>
        <taxon>Metazoa</taxon>
        <taxon>Chordata</taxon>
        <taxon>Craniata</taxon>
        <taxon>Vertebrata</taxon>
        <taxon>Euteleostomi</taxon>
        <taxon>Mammalia</taxon>
        <taxon>Eutheria</taxon>
        <taxon>Laurasiatheria</taxon>
        <taxon>Carnivora</taxon>
        <taxon>Caniformia</taxon>
        <taxon>Musteloidea</taxon>
        <taxon>Mustelidae</taxon>
        <taxon>Mustelinae</taxon>
        <taxon>Mustela</taxon>
    </lineage>
</organism>
<dbReference type="GeneTree" id="ENSGT00940000163531"/>
<keyword evidence="8" id="KW-0739">Sodium transport</keyword>
<evidence type="ECO:0000256" key="1">
    <source>
        <dbReference type="ARBA" id="ARBA00004141"/>
    </source>
</evidence>
<dbReference type="PANTHER" id="PTHR11819:SF110">
    <property type="entry name" value="GENE 5134-RELATED"/>
    <property type="match status" value="1"/>
</dbReference>
<dbReference type="GO" id="GO:0005412">
    <property type="term" value="F:D-glucose:sodium symporter activity"/>
    <property type="evidence" value="ECO:0007669"/>
    <property type="project" value="TreeGrafter"/>
</dbReference>
<keyword evidence="3 11" id="KW-0812">Transmembrane</keyword>
<dbReference type="EMBL" id="AEYP01011108">
    <property type="status" value="NOT_ANNOTATED_CDS"/>
    <property type="molecule type" value="Genomic_DNA"/>
</dbReference>
<proteinExistence type="inferred from homology"/>
<dbReference type="InParanoid" id="M3XU98"/>
<evidence type="ECO:0000256" key="9">
    <source>
        <dbReference type="RuleBase" id="RU362091"/>
    </source>
</evidence>
<evidence type="ECO:0008006" key="13">
    <source>
        <dbReference type="Google" id="ProtNLM"/>
    </source>
</evidence>
<keyword evidence="7 11" id="KW-0472">Membrane</keyword>
<dbReference type="Gene3D" id="1.20.1730.10">
    <property type="entry name" value="Sodium/glucose cotransporter"/>
    <property type="match status" value="1"/>
</dbReference>
<dbReference type="AlphaFoldDB" id="M3XU98"/>
<feature type="transmembrane region" description="Helical" evidence="11">
    <location>
        <begin position="132"/>
        <end position="150"/>
    </location>
</feature>
<reference evidence="12" key="1">
    <citation type="submission" date="2024-06" db="UniProtKB">
        <authorList>
            <consortium name="Ensembl"/>
        </authorList>
    </citation>
    <scope>IDENTIFICATION</scope>
</reference>
<feature type="transmembrane region" description="Helical" evidence="11">
    <location>
        <begin position="434"/>
        <end position="456"/>
    </location>
</feature>
<dbReference type="eggNOG" id="KOG2349">
    <property type="taxonomic scope" value="Eukaryota"/>
</dbReference>
<evidence type="ECO:0000256" key="5">
    <source>
        <dbReference type="ARBA" id="ARBA00023053"/>
    </source>
</evidence>
<dbReference type="EMBL" id="AEYP01011109">
    <property type="status" value="NOT_ANNOTATED_CDS"/>
    <property type="molecule type" value="Genomic_DNA"/>
</dbReference>
<evidence type="ECO:0000256" key="6">
    <source>
        <dbReference type="ARBA" id="ARBA00023065"/>
    </source>
</evidence>
<evidence type="ECO:0000313" key="12">
    <source>
        <dbReference type="Ensembl" id="ENSMPUP00000002648.1"/>
    </source>
</evidence>
<feature type="transmembrane region" description="Helical" evidence="11">
    <location>
        <begin position="495"/>
        <end position="517"/>
    </location>
</feature>
<evidence type="ECO:0000256" key="11">
    <source>
        <dbReference type="SAM" id="Phobius"/>
    </source>
</evidence>
<feature type="transmembrane region" description="Helical" evidence="11">
    <location>
        <begin position="408"/>
        <end position="428"/>
    </location>
</feature>
<dbReference type="Pfam" id="PF00474">
    <property type="entry name" value="SSF"/>
    <property type="match status" value="1"/>
</dbReference>
<comment type="similarity">
    <text evidence="2 9">Belongs to the sodium:solute symporter (SSF) (TC 2.A.21) family.</text>
</comment>
<feature type="transmembrane region" description="Helical" evidence="11">
    <location>
        <begin position="162"/>
        <end position="185"/>
    </location>
</feature>
<name>M3XU98_MUSPF</name>
<dbReference type="InterPro" id="IPR038377">
    <property type="entry name" value="Na/Glc_symporter_sf"/>
</dbReference>
<evidence type="ECO:0000256" key="2">
    <source>
        <dbReference type="ARBA" id="ARBA00006434"/>
    </source>
</evidence>
<evidence type="ECO:0000256" key="8">
    <source>
        <dbReference type="ARBA" id="ARBA00023201"/>
    </source>
</evidence>
<evidence type="ECO:0000256" key="7">
    <source>
        <dbReference type="ARBA" id="ARBA00023136"/>
    </source>
</evidence>
<dbReference type="STRING" id="9669.ENSMPUP00000002648"/>
<dbReference type="EMBL" id="AEYP01011105">
    <property type="status" value="NOT_ANNOTATED_CDS"/>
    <property type="molecule type" value="Genomic_DNA"/>
</dbReference>
<feature type="transmembrane region" description="Helical" evidence="11">
    <location>
        <begin position="365"/>
        <end position="387"/>
    </location>
</feature>
<dbReference type="InterPro" id="IPR001734">
    <property type="entry name" value="Na/solute_symporter"/>
</dbReference>
<evidence type="ECO:0000256" key="3">
    <source>
        <dbReference type="ARBA" id="ARBA00022692"/>
    </source>
</evidence>
<accession>M3XU98</accession>
<evidence type="ECO:0000256" key="4">
    <source>
        <dbReference type="ARBA" id="ARBA00022989"/>
    </source>
</evidence>
<keyword evidence="8" id="KW-0813">Transport</keyword>
<feature type="transmembrane region" description="Helical" evidence="11">
    <location>
        <begin position="21"/>
        <end position="39"/>
    </location>
</feature>
<dbReference type="Ensembl" id="ENSMPUT00000002703.1">
    <property type="protein sequence ID" value="ENSMPUP00000002648.1"/>
    <property type="gene ID" value="ENSMPUG00000002676.1"/>
</dbReference>
<dbReference type="HOGENOM" id="CLU_018808_9_2_1"/>
<sequence>LWNDIPIWSTLGSGISSALDILVMVLYFLLVLGIGLWSFERIQRGKLKLFLAGRSLAWWPTKGASLFASNIGSGHFLGTGIGAASGIAPGAFEWNTLFLLCVLGWVFSPIYIKAEVTTMPEYLRKRFGGFQIQLLLDILYLFLYIFNKISVEICTGAMFMRLVWGLDVYLATIVLLTVTGVYTITDEVVLQLWFTDTLHAVIMVLESIILMGFAFREVGGYPDSKPDLIHKGNWTAEAECFGPHLDFFQIFRDPITGDLPWPGIIFSVSTLSLYYWCTDQQIFVQQCLAGKNMSHVKGGKPLPMFSKVMPGVISRVLLPDKVACGVVPSLCEKYCGIRTGCSSITYPVLVVKLLPEGIQGLMLSALWASLMSSLTSIFNCASALFTMGIYNQIRPTATEKELMVTGRFFVIILFTITIIWVSVIQTVYSNLFEYTHAVMSYLTPPIAAIFLLAIFFKRVTEQGRFGLNSFMSAGKRKVWPPHWCLHSASFHKNPLIICGVHYLYFAVILFIISHFTFQGISLFTDLILDKHLHQLFWSLRDIQEASVDLDEEIQRRRGAPGKKSEDSSSSVPASRDRMLQGRCRARGNFPRGRGTYCAKGTEHNDMWAGIKYVDMSEIPFWRQIANACGFLSISAEVLLHIYYY</sequence>
<keyword evidence="5" id="KW-0915">Sodium</keyword>
<evidence type="ECO:0000256" key="10">
    <source>
        <dbReference type="SAM" id="MobiDB-lite"/>
    </source>
</evidence>
<dbReference type="EMBL" id="AEYP01011106">
    <property type="status" value="NOT_ANNOTATED_CDS"/>
    <property type="molecule type" value="Genomic_DNA"/>
</dbReference>
<dbReference type="PANTHER" id="PTHR11819">
    <property type="entry name" value="SOLUTE CARRIER FAMILY 5"/>
    <property type="match status" value="1"/>
</dbReference>
<protein>
    <recommendedName>
        <fullName evidence="13">Solute carrier family 5 member 1</fullName>
    </recommendedName>
</protein>
<feature type="region of interest" description="Disordered" evidence="10">
    <location>
        <begin position="554"/>
        <end position="578"/>
    </location>
</feature>
<dbReference type="PROSITE" id="PS50283">
    <property type="entry name" value="NA_SOLUT_SYMP_3"/>
    <property type="match status" value="1"/>
</dbReference>
<dbReference type="GO" id="GO:0005886">
    <property type="term" value="C:plasma membrane"/>
    <property type="evidence" value="ECO:0007669"/>
    <property type="project" value="TreeGrafter"/>
</dbReference>
<feature type="transmembrane region" description="Helical" evidence="11">
    <location>
        <begin position="94"/>
        <end position="112"/>
    </location>
</feature>
<comment type="subcellular location">
    <subcellularLocation>
        <location evidence="1">Membrane</location>
        <topology evidence="1">Multi-pass membrane protein</topology>
    </subcellularLocation>
</comment>